<reference evidence="1 2" key="1">
    <citation type="journal article" date="2010" name="J. Bacteriol.">
        <title>Short-term signatures of evolutionary change in the Salmonella enterica serovar typhimurium 14028 genome.</title>
        <authorList>
            <person name="Jarvik T."/>
            <person name="Smillie C."/>
            <person name="Groisman E.A."/>
            <person name="Ochman H."/>
        </authorList>
    </citation>
    <scope>NUCLEOTIDE SEQUENCE [LARGE SCALE GENOMIC DNA]</scope>
    <source>
        <strain evidence="2">14028s / SGSC 2262</strain>
    </source>
</reference>
<sequence length="45" mass="5374">MTPPVRKETQNTKYRWRRGGKMKWDYSMMPFLPQGWKGDISGDVL</sequence>
<dbReference type="KEGG" id="seo:STM14_961"/>
<dbReference type="AlphaFoldDB" id="A0A0F6AYY4"/>
<dbReference type="HOGENOM" id="CLU_3276299_0_0_6"/>
<evidence type="ECO:0000313" key="2">
    <source>
        <dbReference type="Proteomes" id="UP000002695"/>
    </source>
</evidence>
<name>A0A0F6AYY4_SALT1</name>
<dbReference type="EMBL" id="CP001363">
    <property type="protein sequence ID" value="ACY87458.1"/>
    <property type="molecule type" value="Genomic_DNA"/>
</dbReference>
<keyword evidence="2" id="KW-1185">Reference proteome</keyword>
<organism evidence="1 2">
    <name type="scientific">Salmonella typhimurium (strain 14028s / SGSC 2262)</name>
    <dbReference type="NCBI Taxonomy" id="588858"/>
    <lineage>
        <taxon>Bacteria</taxon>
        <taxon>Pseudomonadati</taxon>
        <taxon>Pseudomonadota</taxon>
        <taxon>Gammaproteobacteria</taxon>
        <taxon>Enterobacterales</taxon>
        <taxon>Enterobacteriaceae</taxon>
        <taxon>Salmonella</taxon>
    </lineage>
</organism>
<accession>A0A0F6AYY4</accession>
<dbReference type="Proteomes" id="UP000002695">
    <property type="component" value="Chromosome"/>
</dbReference>
<gene>
    <name evidence="1" type="ordered locus">STM14_961</name>
</gene>
<evidence type="ECO:0000313" key="1">
    <source>
        <dbReference type="EMBL" id="ACY87458.1"/>
    </source>
</evidence>
<protein>
    <submittedName>
        <fullName evidence="1">Uncharacterized protein</fullName>
    </submittedName>
</protein>
<proteinExistence type="predicted"/>